<dbReference type="EMBL" id="FOFV01000011">
    <property type="protein sequence ID" value="SER71137.1"/>
    <property type="molecule type" value="Genomic_DNA"/>
</dbReference>
<keyword evidence="1" id="KW-0472">Membrane</keyword>
<organism evidence="3 4">
    <name type="scientific">Lentzea albida</name>
    <dbReference type="NCBI Taxonomy" id="65499"/>
    <lineage>
        <taxon>Bacteria</taxon>
        <taxon>Bacillati</taxon>
        <taxon>Actinomycetota</taxon>
        <taxon>Actinomycetes</taxon>
        <taxon>Pseudonocardiales</taxon>
        <taxon>Pseudonocardiaceae</taxon>
        <taxon>Lentzea</taxon>
    </lineage>
</organism>
<dbReference type="Proteomes" id="UP000199503">
    <property type="component" value="Unassembled WGS sequence"/>
</dbReference>
<protein>
    <submittedName>
        <fullName evidence="3">Putative membrane protein</fullName>
    </submittedName>
</protein>
<dbReference type="InterPro" id="IPR018649">
    <property type="entry name" value="SHOCT"/>
</dbReference>
<feature type="domain" description="SHOCT" evidence="2">
    <location>
        <begin position="43"/>
        <end position="69"/>
    </location>
</feature>
<dbReference type="STRING" id="65499.SAMN04488000_11171"/>
<dbReference type="RefSeq" id="WP_245786358.1">
    <property type="nucleotide sequence ID" value="NZ_FOFV01000011.1"/>
</dbReference>
<proteinExistence type="predicted"/>
<keyword evidence="1" id="KW-0812">Transmembrane</keyword>
<reference evidence="4" key="1">
    <citation type="submission" date="2016-10" db="EMBL/GenBank/DDBJ databases">
        <authorList>
            <person name="Varghese N."/>
            <person name="Submissions S."/>
        </authorList>
    </citation>
    <scope>NUCLEOTIDE SEQUENCE [LARGE SCALE GENOMIC DNA]</scope>
    <source>
        <strain evidence="4">DSM 44437</strain>
    </source>
</reference>
<gene>
    <name evidence="3" type="ORF">SAMN04488000_11171</name>
</gene>
<evidence type="ECO:0000313" key="4">
    <source>
        <dbReference type="Proteomes" id="UP000199503"/>
    </source>
</evidence>
<feature type="transmembrane region" description="Helical" evidence="1">
    <location>
        <begin position="12"/>
        <end position="34"/>
    </location>
</feature>
<evidence type="ECO:0000256" key="1">
    <source>
        <dbReference type="SAM" id="Phobius"/>
    </source>
</evidence>
<evidence type="ECO:0000313" key="3">
    <source>
        <dbReference type="EMBL" id="SER71137.1"/>
    </source>
</evidence>
<keyword evidence="1" id="KW-1133">Transmembrane helix</keyword>
<evidence type="ECO:0000259" key="2">
    <source>
        <dbReference type="Pfam" id="PF09851"/>
    </source>
</evidence>
<keyword evidence="4" id="KW-1185">Reference proteome</keyword>
<accession>A0A1H9RET7</accession>
<name>A0A1H9RET7_9PSEU</name>
<dbReference type="Pfam" id="PF09851">
    <property type="entry name" value="SHOCT"/>
    <property type="match status" value="1"/>
</dbReference>
<sequence>MYYGTPMGWGGFVVMMLGMVLFWSVLLTVVVLLVRRRDDHGGSALRILEDRLARGEIDAEEFERVRKTLRSR</sequence>
<dbReference type="AlphaFoldDB" id="A0A1H9RET7"/>